<evidence type="ECO:0000259" key="4">
    <source>
        <dbReference type="Pfam" id="PF09745"/>
    </source>
</evidence>
<dbReference type="InterPro" id="IPR018612">
    <property type="entry name" value="NSRP1_N"/>
</dbReference>
<dbReference type="EMBL" id="LT598446">
    <property type="protein sequence ID" value="SCU84645.1"/>
    <property type="molecule type" value="Genomic_DNA"/>
</dbReference>
<dbReference type="Proteomes" id="UP000189911">
    <property type="component" value="Chromosome C"/>
</dbReference>
<feature type="region of interest" description="Disordered" evidence="3">
    <location>
        <begin position="124"/>
        <end position="144"/>
    </location>
</feature>
<keyword evidence="6" id="KW-1185">Reference proteome</keyword>
<feature type="region of interest" description="Disordered" evidence="3">
    <location>
        <begin position="1"/>
        <end position="72"/>
    </location>
</feature>
<feature type="compositionally biased region" description="Acidic residues" evidence="3">
    <location>
        <begin position="21"/>
        <end position="30"/>
    </location>
</feature>
<gene>
    <name evidence="5" type="ORF">LANO_0C01992G</name>
</gene>
<protein>
    <submittedName>
        <fullName evidence="5">LANO_0C01992g1_1</fullName>
    </submittedName>
</protein>
<dbReference type="Pfam" id="PF09745">
    <property type="entry name" value="NSRP1_N"/>
    <property type="match status" value="1"/>
</dbReference>
<sequence length="244" mass="27571">MKFGRGKRKGSVKRAFRDGDDSSQDSDSDQGFEHYLKRKSSAIAGNVPKNGETVDLGTLDRNMEDRKVKPQSSKLIGKFMAAKNQREMDKLHQQSLKVELEGQKMGTSERYVTESYKGLKHEMDDASKAAAEEESTEAENFGGPSVQLQTFLMDKKEPDASEAHHLPSEEKVSQALTKKAPFKNDIYVVNHHAKTVEYNNPISLPKLPQYSRERLSVEFMSSNKTSEEIAKQRQLYLLRIGLES</sequence>
<evidence type="ECO:0000256" key="3">
    <source>
        <dbReference type="SAM" id="MobiDB-lite"/>
    </source>
</evidence>
<evidence type="ECO:0000313" key="6">
    <source>
        <dbReference type="Proteomes" id="UP000189911"/>
    </source>
</evidence>
<comment type="similarity">
    <text evidence="1">Belongs to the NSRP1 family.</text>
</comment>
<feature type="compositionally biased region" description="Basic residues" evidence="3">
    <location>
        <begin position="1"/>
        <end position="14"/>
    </location>
</feature>
<evidence type="ECO:0000256" key="2">
    <source>
        <dbReference type="ARBA" id="ARBA00023054"/>
    </source>
</evidence>
<dbReference type="GO" id="GO:0000381">
    <property type="term" value="P:regulation of alternative mRNA splicing, via spliceosome"/>
    <property type="evidence" value="ECO:0007669"/>
    <property type="project" value="InterPro"/>
</dbReference>
<accession>A0A1G4J4T5</accession>
<reference evidence="6" key="1">
    <citation type="submission" date="2016-03" db="EMBL/GenBank/DDBJ databases">
        <authorList>
            <person name="Devillers Hugo."/>
        </authorList>
    </citation>
    <scope>NUCLEOTIDE SEQUENCE [LARGE SCALE GENOMIC DNA]</scope>
</reference>
<dbReference type="AlphaFoldDB" id="A0A1G4J4T5"/>
<keyword evidence="2" id="KW-0175">Coiled coil</keyword>
<name>A0A1G4J4T5_9SACH</name>
<evidence type="ECO:0000256" key="1">
    <source>
        <dbReference type="ARBA" id="ARBA00010126"/>
    </source>
</evidence>
<organism evidence="5 6">
    <name type="scientific">Lachancea nothofagi CBS 11611</name>
    <dbReference type="NCBI Taxonomy" id="1266666"/>
    <lineage>
        <taxon>Eukaryota</taxon>
        <taxon>Fungi</taxon>
        <taxon>Dikarya</taxon>
        <taxon>Ascomycota</taxon>
        <taxon>Saccharomycotina</taxon>
        <taxon>Saccharomycetes</taxon>
        <taxon>Saccharomycetales</taxon>
        <taxon>Saccharomycetaceae</taxon>
        <taxon>Lachancea</taxon>
    </lineage>
</organism>
<proteinExistence type="inferred from homology"/>
<evidence type="ECO:0000313" key="5">
    <source>
        <dbReference type="EMBL" id="SCU84645.1"/>
    </source>
</evidence>
<dbReference type="OrthoDB" id="4036164at2759"/>
<feature type="domain" description="Nuclear speckle splicing regulatory protein 1 N-terminal" evidence="4">
    <location>
        <begin position="65"/>
        <end position="140"/>
    </location>
</feature>